<name>A0ABP9ZE23_9FUNG</name>
<evidence type="ECO:0000313" key="9">
    <source>
        <dbReference type="EMBL" id="GAA5817353.1"/>
    </source>
</evidence>
<dbReference type="Gene3D" id="3.90.1150.210">
    <property type="entry name" value="F-actin capping protein, beta subunit"/>
    <property type="match status" value="1"/>
</dbReference>
<dbReference type="Proteomes" id="UP001473302">
    <property type="component" value="Unassembled WGS sequence"/>
</dbReference>
<dbReference type="Pfam" id="PF01115">
    <property type="entry name" value="F_actin_cap_B"/>
    <property type="match status" value="1"/>
</dbReference>
<reference evidence="9 10" key="1">
    <citation type="submission" date="2024-04" db="EMBL/GenBank/DDBJ databases">
        <title>genome sequences of Mucor flavus KT1a and Helicostylum pulchrum KT1b strains isolated from the surface of a dry-aged beef.</title>
        <authorList>
            <person name="Toyotome T."/>
            <person name="Hosono M."/>
            <person name="Torimaru M."/>
            <person name="Fukuda K."/>
            <person name="Mikami N."/>
        </authorList>
    </citation>
    <scope>NUCLEOTIDE SEQUENCE [LARGE SCALE GENOMIC DNA]</scope>
    <source>
        <strain evidence="9 10">KT1a</strain>
    </source>
</reference>
<proteinExistence type="inferred from homology"/>
<comment type="function">
    <text evidence="8">F-actin-capping proteins bind in a Ca(2+)-independent manner to the fast growing ends of actin filaments (barbed end) thereby blocking the exchange of subunits at these ends. Unlike other capping proteins (such as gelsolin and severin), these proteins do not sever actin filaments.</text>
</comment>
<evidence type="ECO:0000256" key="5">
    <source>
        <dbReference type="ARBA" id="ARBA00022490"/>
    </source>
</evidence>
<keyword evidence="7 8" id="KW-0206">Cytoskeleton</keyword>
<dbReference type="PRINTS" id="PR00192">
    <property type="entry name" value="FACTINCAPB"/>
</dbReference>
<comment type="subcellular location">
    <subcellularLocation>
        <location evidence="1 8">Cytoplasm</location>
        <location evidence="1 8">Cytoskeleton</location>
    </subcellularLocation>
</comment>
<dbReference type="InterPro" id="IPR001698">
    <property type="entry name" value="CAPZB"/>
</dbReference>
<accession>A0ABP9ZE23</accession>
<dbReference type="PANTHER" id="PTHR10619:SF0">
    <property type="entry name" value="F-ACTIN-CAPPING PROTEIN SUBUNIT BETA ISOFORMS 1 AND 2"/>
    <property type="match status" value="1"/>
</dbReference>
<evidence type="ECO:0000256" key="7">
    <source>
        <dbReference type="ARBA" id="ARBA00023212"/>
    </source>
</evidence>
<evidence type="ECO:0000256" key="6">
    <source>
        <dbReference type="ARBA" id="ARBA00023203"/>
    </source>
</evidence>
<dbReference type="SUPFAM" id="SSF90096">
    <property type="entry name" value="Subunits of heterodimeric actin filament capping protein Capz"/>
    <property type="match status" value="1"/>
</dbReference>
<evidence type="ECO:0000256" key="1">
    <source>
        <dbReference type="ARBA" id="ARBA00004245"/>
    </source>
</evidence>
<evidence type="ECO:0000256" key="2">
    <source>
        <dbReference type="ARBA" id="ARBA00006039"/>
    </source>
</evidence>
<dbReference type="Gene3D" id="1.20.58.570">
    <property type="match status" value="1"/>
</dbReference>
<comment type="similarity">
    <text evidence="2 8">Belongs to the F-actin-capping protein beta subunit family.</text>
</comment>
<dbReference type="PANTHER" id="PTHR10619">
    <property type="entry name" value="F-ACTIN-CAPPING PROTEIN SUBUNIT BETA"/>
    <property type="match status" value="1"/>
</dbReference>
<keyword evidence="5 8" id="KW-0963">Cytoplasm</keyword>
<evidence type="ECO:0000256" key="4">
    <source>
        <dbReference type="ARBA" id="ARBA00022467"/>
    </source>
</evidence>
<comment type="subunit">
    <text evidence="8">Heterodimer of an alpha and a beta subunit.</text>
</comment>
<gene>
    <name evidence="9" type="ORF">MFLAVUS_010897</name>
</gene>
<dbReference type="PROSITE" id="PS00231">
    <property type="entry name" value="F_ACTIN_CAPPING_BETA"/>
    <property type="match status" value="1"/>
</dbReference>
<dbReference type="InterPro" id="IPR019771">
    <property type="entry name" value="F-actin_capping_bsu_CS"/>
</dbReference>
<dbReference type="EMBL" id="BAABUK010000041">
    <property type="protein sequence ID" value="GAA5817353.1"/>
    <property type="molecule type" value="Genomic_DNA"/>
</dbReference>
<keyword evidence="4 8" id="KW-0117">Actin capping</keyword>
<sequence length="296" mass="34173">MYRTLPVSKYVVKPYYGFTTPTTLAEYGIDQFDCALDLMRRLPPQNVEENLTKLFDLVHPSLVDDLLSTIDQPLKVKICPKTKKDYLICDYNRDGDSYRSPWSNEYEPELPDGLIPSPTLRKLEVAANEAFDTYREMYYEGGISSVYAYDAEDKFVVVVLIKKVGDGARRMKGAWDSIHVFEVQERGRNAQYKLTSTIMLYMITNNQELGNLNLSGSMTRQIEQDYPVDEPAAHIVNIGRMVEDMEMKMRNSLQEVYFGKTKDIVNDLRSLSSLEETRRQAKIQKELVGRLMDRNK</sequence>
<evidence type="ECO:0000313" key="10">
    <source>
        <dbReference type="Proteomes" id="UP001473302"/>
    </source>
</evidence>
<comment type="caution">
    <text evidence="9">The sequence shown here is derived from an EMBL/GenBank/DDBJ whole genome shotgun (WGS) entry which is preliminary data.</text>
</comment>
<evidence type="ECO:0000256" key="3">
    <source>
        <dbReference type="ARBA" id="ARBA00021859"/>
    </source>
</evidence>
<keyword evidence="10" id="KW-1185">Reference proteome</keyword>
<organism evidence="9 10">
    <name type="scientific">Mucor flavus</name>
    <dbReference type="NCBI Taxonomy" id="439312"/>
    <lineage>
        <taxon>Eukaryota</taxon>
        <taxon>Fungi</taxon>
        <taxon>Fungi incertae sedis</taxon>
        <taxon>Mucoromycota</taxon>
        <taxon>Mucoromycotina</taxon>
        <taxon>Mucoromycetes</taxon>
        <taxon>Mucorales</taxon>
        <taxon>Mucorineae</taxon>
        <taxon>Mucoraceae</taxon>
        <taxon>Mucor</taxon>
    </lineage>
</organism>
<protein>
    <recommendedName>
        <fullName evidence="3 8">F-actin-capping protein subunit beta</fullName>
    </recommendedName>
</protein>
<keyword evidence="6 8" id="KW-0009">Actin-binding</keyword>
<dbReference type="InterPro" id="IPR043175">
    <property type="entry name" value="CAPZB_N"/>
</dbReference>
<dbReference type="InterPro" id="IPR037282">
    <property type="entry name" value="CapZ_alpha/beta"/>
</dbReference>
<evidence type="ECO:0000256" key="8">
    <source>
        <dbReference type="RuleBase" id="RU365078"/>
    </source>
</evidence>
<dbReference type="InterPro" id="IPR042276">
    <property type="entry name" value="CapZ_alpha/beta_2"/>
</dbReference>